<dbReference type="GO" id="GO:0050661">
    <property type="term" value="F:NADP binding"/>
    <property type="evidence" value="ECO:0007669"/>
    <property type="project" value="InterPro"/>
</dbReference>
<dbReference type="SUPFAM" id="SSF48179">
    <property type="entry name" value="6-phosphogluconate dehydrogenase C-terminal domain-like"/>
    <property type="match status" value="1"/>
</dbReference>
<keyword evidence="7" id="KW-1185">Reference proteome</keyword>
<dbReference type="KEGG" id="pnd:Pla175_38430"/>
<name>A0A518DG55_9BACT</name>
<dbReference type="SUPFAM" id="SSF51735">
    <property type="entry name" value="NAD(P)-binding Rossmann-fold domains"/>
    <property type="match status" value="1"/>
</dbReference>
<dbReference type="PANTHER" id="PTHR43580">
    <property type="entry name" value="OXIDOREDUCTASE GLYR1-RELATED"/>
    <property type="match status" value="1"/>
</dbReference>
<evidence type="ECO:0000313" key="7">
    <source>
        <dbReference type="Proteomes" id="UP000317429"/>
    </source>
</evidence>
<evidence type="ECO:0000259" key="4">
    <source>
        <dbReference type="Pfam" id="PF03446"/>
    </source>
</evidence>
<dbReference type="InterPro" id="IPR008927">
    <property type="entry name" value="6-PGluconate_DH-like_C_sf"/>
</dbReference>
<dbReference type="InterPro" id="IPR015815">
    <property type="entry name" value="HIBADH-related"/>
</dbReference>
<dbReference type="OrthoDB" id="9812907at2"/>
<dbReference type="InterPro" id="IPR051265">
    <property type="entry name" value="HIBADH-related_NP60_sf"/>
</dbReference>
<keyword evidence="2" id="KW-0520">NAD</keyword>
<keyword evidence="1 6" id="KW-0560">Oxidoreductase</keyword>
<feature type="domain" description="6-phosphogluconate dehydrogenase NADP-binding" evidence="4">
    <location>
        <begin position="11"/>
        <end position="163"/>
    </location>
</feature>
<evidence type="ECO:0000256" key="1">
    <source>
        <dbReference type="ARBA" id="ARBA00023002"/>
    </source>
</evidence>
<dbReference type="Pfam" id="PF14833">
    <property type="entry name" value="NAD_binding_11"/>
    <property type="match status" value="1"/>
</dbReference>
<feature type="domain" description="3-hydroxyisobutyrate dehydrogenase-like NAD-binding" evidence="5">
    <location>
        <begin position="166"/>
        <end position="285"/>
    </location>
</feature>
<dbReference type="AlphaFoldDB" id="A0A518DG55"/>
<dbReference type="GO" id="GO:0008679">
    <property type="term" value="F:2-hydroxy-3-oxopropionate reductase activity"/>
    <property type="evidence" value="ECO:0007669"/>
    <property type="project" value="UniProtKB-EC"/>
</dbReference>
<dbReference type="PIRSF" id="PIRSF000103">
    <property type="entry name" value="HIBADH"/>
    <property type="match status" value="1"/>
</dbReference>
<evidence type="ECO:0000313" key="6">
    <source>
        <dbReference type="EMBL" id="QDU90439.1"/>
    </source>
</evidence>
<feature type="active site" evidence="3">
    <location>
        <position position="172"/>
    </location>
</feature>
<gene>
    <name evidence="6" type="primary">garR</name>
    <name evidence="6" type="ORF">Pla175_38430</name>
</gene>
<accession>A0A518DG55</accession>
<dbReference type="EMBL" id="CP036291">
    <property type="protein sequence ID" value="QDU90439.1"/>
    <property type="molecule type" value="Genomic_DNA"/>
</dbReference>
<dbReference type="EC" id="1.1.1.60" evidence="6"/>
<dbReference type="Gene3D" id="1.10.1040.10">
    <property type="entry name" value="N-(1-d-carboxylethyl)-l-norvaline Dehydrogenase, domain 2"/>
    <property type="match status" value="1"/>
</dbReference>
<organism evidence="6 7">
    <name type="scientific">Pirellulimonas nuda</name>
    <dbReference type="NCBI Taxonomy" id="2528009"/>
    <lineage>
        <taxon>Bacteria</taxon>
        <taxon>Pseudomonadati</taxon>
        <taxon>Planctomycetota</taxon>
        <taxon>Planctomycetia</taxon>
        <taxon>Pirellulales</taxon>
        <taxon>Lacipirellulaceae</taxon>
        <taxon>Pirellulimonas</taxon>
    </lineage>
</organism>
<dbReference type="Proteomes" id="UP000317429">
    <property type="component" value="Chromosome"/>
</dbReference>
<dbReference type="InterPro" id="IPR013328">
    <property type="entry name" value="6PGD_dom2"/>
</dbReference>
<evidence type="ECO:0000256" key="3">
    <source>
        <dbReference type="PIRSR" id="PIRSR000103-1"/>
    </source>
</evidence>
<dbReference type="InterPro" id="IPR029154">
    <property type="entry name" value="HIBADH-like_NADP-bd"/>
</dbReference>
<dbReference type="InterPro" id="IPR006115">
    <property type="entry name" value="6PGDH_NADP-bd"/>
</dbReference>
<reference evidence="6 7" key="1">
    <citation type="submission" date="2019-02" db="EMBL/GenBank/DDBJ databases">
        <title>Deep-cultivation of Planctomycetes and their phenomic and genomic characterization uncovers novel biology.</title>
        <authorList>
            <person name="Wiegand S."/>
            <person name="Jogler M."/>
            <person name="Boedeker C."/>
            <person name="Pinto D."/>
            <person name="Vollmers J."/>
            <person name="Rivas-Marin E."/>
            <person name="Kohn T."/>
            <person name="Peeters S.H."/>
            <person name="Heuer A."/>
            <person name="Rast P."/>
            <person name="Oberbeckmann S."/>
            <person name="Bunk B."/>
            <person name="Jeske O."/>
            <person name="Meyerdierks A."/>
            <person name="Storesund J.E."/>
            <person name="Kallscheuer N."/>
            <person name="Luecker S."/>
            <person name="Lage O.M."/>
            <person name="Pohl T."/>
            <person name="Merkel B.J."/>
            <person name="Hornburger P."/>
            <person name="Mueller R.-W."/>
            <person name="Bruemmer F."/>
            <person name="Labrenz M."/>
            <person name="Spormann A.M."/>
            <person name="Op den Camp H."/>
            <person name="Overmann J."/>
            <person name="Amann R."/>
            <person name="Jetten M.S.M."/>
            <person name="Mascher T."/>
            <person name="Medema M.H."/>
            <person name="Devos D.P."/>
            <person name="Kaster A.-K."/>
            <person name="Ovreas L."/>
            <person name="Rohde M."/>
            <person name="Galperin M.Y."/>
            <person name="Jogler C."/>
        </authorList>
    </citation>
    <scope>NUCLEOTIDE SEQUENCE [LARGE SCALE GENOMIC DNA]</scope>
    <source>
        <strain evidence="6 7">Pla175</strain>
    </source>
</reference>
<proteinExistence type="predicted"/>
<dbReference type="Pfam" id="PF03446">
    <property type="entry name" value="NAD_binding_2"/>
    <property type="match status" value="1"/>
</dbReference>
<dbReference type="RefSeq" id="WP_145288915.1">
    <property type="nucleotide sequence ID" value="NZ_CP036291.1"/>
</dbReference>
<sequence>MPAQSRTPQPLGVVGLGLLGSALAERLLAGGFELLVFDREPDKAAPLVARGARWSENPIADCRRVVFCLYTTEVVEEVLGRCDQSLQPGQVLIDATTGSPEATARLGRRLSDRGVDYLESPILASSDQTRRGEGVALVAGREPAFDACRDVFHAMVARAHYLGAWGNAAKTKLVNNLILGLNRAALAEGLCFAESIGLDPAAALAVLRQGNAYSGVMDTKGQKMIDGDFSPQAKLSQHAKDVRMIVSLAKSNARPLPLTSLHLELLERAEQEGLGERDNSAIIQTFANMTQHSSHSEAT</sequence>
<dbReference type="PANTHER" id="PTHR43580:SF2">
    <property type="entry name" value="CYTOKINE-LIKE NUCLEAR FACTOR N-PAC"/>
    <property type="match status" value="1"/>
</dbReference>
<evidence type="ECO:0000256" key="2">
    <source>
        <dbReference type="ARBA" id="ARBA00023027"/>
    </source>
</evidence>
<dbReference type="InterPro" id="IPR036291">
    <property type="entry name" value="NAD(P)-bd_dom_sf"/>
</dbReference>
<evidence type="ECO:0000259" key="5">
    <source>
        <dbReference type="Pfam" id="PF14833"/>
    </source>
</evidence>
<dbReference type="GO" id="GO:0051287">
    <property type="term" value="F:NAD binding"/>
    <property type="evidence" value="ECO:0007669"/>
    <property type="project" value="InterPro"/>
</dbReference>
<protein>
    <submittedName>
        <fullName evidence="6">2-hydroxy-3-oxopropionate reductase</fullName>
        <ecNumber evidence="6">1.1.1.60</ecNumber>
    </submittedName>
</protein>
<dbReference type="Gene3D" id="3.40.50.720">
    <property type="entry name" value="NAD(P)-binding Rossmann-like Domain"/>
    <property type="match status" value="1"/>
</dbReference>